<reference evidence="1" key="1">
    <citation type="submission" date="2022-08" db="EMBL/GenBank/DDBJ databases">
        <title>Genome Sequence of Lecanicillium fungicola.</title>
        <authorList>
            <person name="Buettner E."/>
        </authorList>
    </citation>
    <scope>NUCLEOTIDE SEQUENCE</scope>
    <source>
        <strain evidence="1">Babe33</strain>
    </source>
</reference>
<name>A0ACC1NCJ4_9HYPO</name>
<evidence type="ECO:0000313" key="1">
    <source>
        <dbReference type="EMBL" id="KAJ2977010.1"/>
    </source>
</evidence>
<comment type="caution">
    <text evidence="1">The sequence shown here is derived from an EMBL/GenBank/DDBJ whole genome shotgun (WGS) entry which is preliminary data.</text>
</comment>
<keyword evidence="2" id="KW-1185">Reference proteome</keyword>
<organism evidence="1 2">
    <name type="scientific">Zarea fungicola</name>
    <dbReference type="NCBI Taxonomy" id="93591"/>
    <lineage>
        <taxon>Eukaryota</taxon>
        <taxon>Fungi</taxon>
        <taxon>Dikarya</taxon>
        <taxon>Ascomycota</taxon>
        <taxon>Pezizomycotina</taxon>
        <taxon>Sordariomycetes</taxon>
        <taxon>Hypocreomycetidae</taxon>
        <taxon>Hypocreales</taxon>
        <taxon>Cordycipitaceae</taxon>
        <taxon>Zarea</taxon>
    </lineage>
</organism>
<accession>A0ACC1NCJ4</accession>
<gene>
    <name evidence="1" type="ORF">NQ176_g4614</name>
</gene>
<evidence type="ECO:0000313" key="2">
    <source>
        <dbReference type="Proteomes" id="UP001143910"/>
    </source>
</evidence>
<proteinExistence type="predicted"/>
<dbReference type="EMBL" id="JANJQO010000516">
    <property type="protein sequence ID" value="KAJ2977010.1"/>
    <property type="molecule type" value="Genomic_DNA"/>
</dbReference>
<sequence length="692" mass="76563">MHFTEEAAAQLKTWIVKRIENTSDADSDVLADYVIALLKHDGDQAAVRKLCEEEIPDFLTEAPKLTSTTETNTAVILPPKPPSINRKRGFEDSADFQAQDEYQQSERAFKQPRRGGWTNTGGFNDYMPPGTSMLNLPYYDPSAQFDPNNPMEAFMRMQAMGMSFPAMPDYSGNVSVQRHRKRARCRDFDNKGFCSRGSSCAYDHGQESAYTDQADYDIRGDSPLAASQMIVNGPPFFHDSPRGARGGRGGRGGRKNRSGKATKVSRAAFSADGPVNDRSKTTIVVENIPEESFSEAQVSNFFTQFGNIQEVSMQPYKHLAIVKYDSWEAANAAYRSPKVIFDNRFVKVFWYKDDTEIQGGKDSKARENGFSESSKRLNATPTDETDPEDFRKRQEEAQRLHQERESKRSELEVKRQELEKQQHALLAKHRVETEKLQAKLLAKSGTGEDNDNGTADGNGTSAGSTGMLRARLALLEQEAKILGIKPENPNAEDDGSIDGSFQGSYRGRGSRGRGAYSRGGYVPRSRGSFRGNGMRHAAYAQYSIDNRPKKVAITGADFTAPEKDEALRHFLLSNGEFESVDSGAEKTTVSFQDRKTAEKFYFSLQGKELPGISGNLGLSWVNTPLPPVATGTAPSAGLSPADKATVEGNGNGVSGHSTRDGGEESKQVANMRQDEPQREVNMDYEMPDEEIW</sequence>
<dbReference type="Proteomes" id="UP001143910">
    <property type="component" value="Unassembled WGS sequence"/>
</dbReference>
<protein>
    <submittedName>
        <fullName evidence="1">Uncharacterized protein</fullName>
    </submittedName>
</protein>